<evidence type="ECO:0000256" key="1">
    <source>
        <dbReference type="SAM" id="MobiDB-lite"/>
    </source>
</evidence>
<dbReference type="SUPFAM" id="SSF46785">
    <property type="entry name" value="Winged helix' DNA-binding domain"/>
    <property type="match status" value="1"/>
</dbReference>
<dbReference type="Gene3D" id="1.10.10.10">
    <property type="entry name" value="Winged helix-like DNA-binding domain superfamily/Winged helix DNA-binding domain"/>
    <property type="match status" value="1"/>
</dbReference>
<evidence type="ECO:0000259" key="2">
    <source>
        <dbReference type="SMART" id="SM00418"/>
    </source>
</evidence>
<dbReference type="RefSeq" id="WP_285969351.1">
    <property type="nucleotide sequence ID" value="NZ_CP127294.1"/>
</dbReference>
<proteinExistence type="predicted"/>
<dbReference type="InterPro" id="IPR036390">
    <property type="entry name" value="WH_DNA-bd_sf"/>
</dbReference>
<dbReference type="CDD" id="cd00090">
    <property type="entry name" value="HTH_ARSR"/>
    <property type="match status" value="1"/>
</dbReference>
<feature type="domain" description="HTH arsR-type" evidence="2">
    <location>
        <begin position="71"/>
        <end position="149"/>
    </location>
</feature>
<keyword evidence="4" id="KW-1185">Reference proteome</keyword>
<organism evidence="3 4">
    <name type="scientific">Amycolatopsis carbonis</name>
    <dbReference type="NCBI Taxonomy" id="715471"/>
    <lineage>
        <taxon>Bacteria</taxon>
        <taxon>Bacillati</taxon>
        <taxon>Actinomycetota</taxon>
        <taxon>Actinomycetes</taxon>
        <taxon>Pseudonocardiales</taxon>
        <taxon>Pseudonocardiaceae</taxon>
        <taxon>Amycolatopsis</taxon>
    </lineage>
</organism>
<dbReference type="Proteomes" id="UP001236014">
    <property type="component" value="Chromosome"/>
</dbReference>
<dbReference type="InterPro" id="IPR036388">
    <property type="entry name" value="WH-like_DNA-bd_sf"/>
</dbReference>
<dbReference type="Pfam" id="PF12840">
    <property type="entry name" value="HTH_20"/>
    <property type="match status" value="1"/>
</dbReference>
<evidence type="ECO:0000313" key="4">
    <source>
        <dbReference type="Proteomes" id="UP001236014"/>
    </source>
</evidence>
<dbReference type="InterPro" id="IPR001845">
    <property type="entry name" value="HTH_ArsR_DNA-bd_dom"/>
</dbReference>
<evidence type="ECO:0000313" key="3">
    <source>
        <dbReference type="EMBL" id="WIX78644.1"/>
    </source>
</evidence>
<dbReference type="InterPro" id="IPR011991">
    <property type="entry name" value="ArsR-like_HTH"/>
</dbReference>
<name>A0A9Y2IEV4_9PSEU</name>
<accession>A0A9Y2IEV4</accession>
<dbReference type="AlphaFoldDB" id="A0A9Y2IEV4"/>
<gene>
    <name evidence="3" type="ORF">QRX50_46120</name>
</gene>
<protein>
    <submittedName>
        <fullName evidence="3">Helix-turn-helix domain-containing protein</fullName>
    </submittedName>
</protein>
<dbReference type="SMART" id="SM00418">
    <property type="entry name" value="HTH_ARSR"/>
    <property type="match status" value="1"/>
</dbReference>
<dbReference type="EMBL" id="CP127294">
    <property type="protein sequence ID" value="WIX78644.1"/>
    <property type="molecule type" value="Genomic_DNA"/>
</dbReference>
<dbReference type="GO" id="GO:0003700">
    <property type="term" value="F:DNA-binding transcription factor activity"/>
    <property type="evidence" value="ECO:0007669"/>
    <property type="project" value="InterPro"/>
</dbReference>
<reference evidence="3 4" key="1">
    <citation type="submission" date="2023-06" db="EMBL/GenBank/DDBJ databases">
        <authorList>
            <person name="Oyuntsetseg B."/>
            <person name="Kim S.B."/>
        </authorList>
    </citation>
    <scope>NUCLEOTIDE SEQUENCE [LARGE SCALE GENOMIC DNA]</scope>
    <source>
        <strain evidence="3 4">2-15</strain>
    </source>
</reference>
<feature type="region of interest" description="Disordered" evidence="1">
    <location>
        <begin position="18"/>
        <end position="42"/>
    </location>
</feature>
<dbReference type="KEGG" id="acab:QRX50_46120"/>
<sequence>MTEDLAERVAALERRVAALEGRPAESTQDSQDGQDGPGGVVGYQGELTNLGWQIRLPAPAVLALPDGPRAEVLAALSSPDRIALVRVLARDGAQTGAALQEAAQLGSPGRLYHHLKTLTAAGLVEQDGRGTYRLRPTAVIPALVLLTAAADIAGQLRPGVRSSDG</sequence>